<reference evidence="1" key="2">
    <citation type="submission" date="2015-06" db="UniProtKB">
        <authorList>
            <consortium name="EnsemblProtists"/>
        </authorList>
    </citation>
    <scope>IDENTIFICATION</scope>
    <source>
        <strain evidence="1">Pr102</strain>
    </source>
</reference>
<dbReference type="VEuPathDB" id="FungiDB:KRP22_1010"/>
<evidence type="ECO:0000313" key="1">
    <source>
        <dbReference type="EnsemblProtists" id="Phyra74842"/>
    </source>
</evidence>
<reference evidence="2" key="1">
    <citation type="journal article" date="2006" name="Science">
        <title>Phytophthora genome sequences uncover evolutionary origins and mechanisms of pathogenesis.</title>
        <authorList>
            <person name="Tyler B.M."/>
            <person name="Tripathy S."/>
            <person name="Zhang X."/>
            <person name="Dehal P."/>
            <person name="Jiang R.H."/>
            <person name="Aerts A."/>
            <person name="Arredondo F.D."/>
            <person name="Baxter L."/>
            <person name="Bensasson D."/>
            <person name="Beynon J.L."/>
            <person name="Chapman J."/>
            <person name="Damasceno C.M."/>
            <person name="Dorrance A.E."/>
            <person name="Dou D."/>
            <person name="Dickerman A.W."/>
            <person name="Dubchak I.L."/>
            <person name="Garbelotto M."/>
            <person name="Gijzen M."/>
            <person name="Gordon S.G."/>
            <person name="Govers F."/>
            <person name="Grunwald N.J."/>
            <person name="Huang W."/>
            <person name="Ivors K.L."/>
            <person name="Jones R.W."/>
            <person name="Kamoun S."/>
            <person name="Krampis K."/>
            <person name="Lamour K.H."/>
            <person name="Lee M.K."/>
            <person name="McDonald W.H."/>
            <person name="Medina M."/>
            <person name="Meijer H.J."/>
            <person name="Nordberg E.K."/>
            <person name="Maclean D.J."/>
            <person name="Ospina-Giraldo M.D."/>
            <person name="Morris P.F."/>
            <person name="Phuntumart V."/>
            <person name="Putnam N.H."/>
            <person name="Rash S."/>
            <person name="Rose J.K."/>
            <person name="Sakihama Y."/>
            <person name="Salamov A.A."/>
            <person name="Savidor A."/>
            <person name="Scheuring C.F."/>
            <person name="Smith B.M."/>
            <person name="Sobral B.W."/>
            <person name="Terry A."/>
            <person name="Torto-Alalibo T.A."/>
            <person name="Win J."/>
            <person name="Xu Z."/>
            <person name="Zhang H."/>
            <person name="Grigoriev I.V."/>
            <person name="Rokhsar D.S."/>
            <person name="Boore J.L."/>
        </authorList>
    </citation>
    <scope>NUCLEOTIDE SEQUENCE [LARGE SCALE GENOMIC DNA]</scope>
    <source>
        <strain evidence="2">Pr102</strain>
    </source>
</reference>
<dbReference type="EnsemblProtists" id="Phyra74842">
    <property type="protein sequence ID" value="Phyra74842"/>
    <property type="gene ID" value="Phyra74842"/>
</dbReference>
<organism evidence="1 2">
    <name type="scientific">Phytophthora ramorum</name>
    <name type="common">Sudden oak death agent</name>
    <dbReference type="NCBI Taxonomy" id="164328"/>
    <lineage>
        <taxon>Eukaryota</taxon>
        <taxon>Sar</taxon>
        <taxon>Stramenopiles</taxon>
        <taxon>Oomycota</taxon>
        <taxon>Peronosporomycetes</taxon>
        <taxon>Peronosporales</taxon>
        <taxon>Peronosporaceae</taxon>
        <taxon>Phytophthora</taxon>
    </lineage>
</organism>
<dbReference type="Proteomes" id="UP000005238">
    <property type="component" value="Unassembled WGS sequence"/>
</dbReference>
<dbReference type="VEuPathDB" id="FungiDB:KRP23_13334"/>
<protein>
    <recommendedName>
        <fullName evidence="3">Golgin subfamily A member 7/ERF4 domain-containing protein</fullName>
    </recommendedName>
</protein>
<name>H3GGA6_PHYRM</name>
<keyword evidence="2" id="KW-1185">Reference proteome</keyword>
<proteinExistence type="predicted"/>
<evidence type="ECO:0008006" key="3">
    <source>
        <dbReference type="Google" id="ProtNLM"/>
    </source>
</evidence>
<dbReference type="EMBL" id="DS566007">
    <property type="status" value="NOT_ANNOTATED_CDS"/>
    <property type="molecule type" value="Genomic_DNA"/>
</dbReference>
<dbReference type="VEuPathDB" id="FungiDB:KRP22_1009"/>
<dbReference type="VEuPathDB" id="FungiDB:KRP23_13333"/>
<dbReference type="InParanoid" id="H3GGA6"/>
<accession>H3GGA6</accession>
<sequence>MAKDGEYEMALRVERIEQQIPAEWKEFAGKPMQMTYYATKVNTFRENPDLSRPSDSFAAWATKELRREMGDTSSSASPTKFVLDAIATPGPRKQAKGIHQPVALRAMVATSFHDPSSVASVVMVRGAGRADGEKEYGEVRLYPTRMRFVTGVARTYEDDFPSELSHLVKETDFDIAINQINNTMQDYWPCLFCICCGYGCCPCTFGLSLLCPNFCIRDAEQYVRALLSRINKRLCFERAGIEWQLVRSCDCDLLG</sequence>
<evidence type="ECO:0000313" key="2">
    <source>
        <dbReference type="Proteomes" id="UP000005238"/>
    </source>
</evidence>
<dbReference type="AlphaFoldDB" id="H3GGA6"/>
<dbReference type="eggNOG" id="ENOG502S33K">
    <property type="taxonomic scope" value="Eukaryota"/>
</dbReference>
<dbReference type="HOGENOM" id="CLU_1091832_0_0_1"/>